<dbReference type="PIRSF" id="PIRSF016660">
    <property type="entry name" value="YedI"/>
    <property type="match status" value="1"/>
</dbReference>
<proteinExistence type="predicted"/>
<keyword evidence="1" id="KW-1133">Transmembrane helix</keyword>
<dbReference type="PANTHER" id="PTHR30503">
    <property type="entry name" value="INNER MEMBRANE PROTEIN YEDI"/>
    <property type="match status" value="1"/>
</dbReference>
<dbReference type="GO" id="GO:0005886">
    <property type="term" value="C:plasma membrane"/>
    <property type="evidence" value="ECO:0007669"/>
    <property type="project" value="TreeGrafter"/>
</dbReference>
<dbReference type="Proteomes" id="UP000274556">
    <property type="component" value="Unassembled WGS sequence"/>
</dbReference>
<keyword evidence="1" id="KW-0812">Transmembrane</keyword>
<protein>
    <recommendedName>
        <fullName evidence="4">DUF808 domain-containing protein</fullName>
    </recommendedName>
</protein>
<evidence type="ECO:0000313" key="2">
    <source>
        <dbReference type="EMBL" id="RKT45945.1"/>
    </source>
</evidence>
<dbReference type="OrthoDB" id="9814178at2"/>
<name>A0A495VBZ7_9GAMM</name>
<dbReference type="AlphaFoldDB" id="A0A495VBZ7"/>
<evidence type="ECO:0008006" key="4">
    <source>
        <dbReference type="Google" id="ProtNLM"/>
    </source>
</evidence>
<feature type="transmembrane region" description="Helical" evidence="1">
    <location>
        <begin position="175"/>
        <end position="195"/>
    </location>
</feature>
<dbReference type="InterPro" id="IPR008526">
    <property type="entry name" value="YedI"/>
</dbReference>
<comment type="caution">
    <text evidence="2">The sequence shown here is derived from an EMBL/GenBank/DDBJ whole genome shotgun (WGS) entry which is preliminary data.</text>
</comment>
<accession>A0A495VBZ7</accession>
<keyword evidence="3" id="KW-1185">Reference proteome</keyword>
<feature type="transmembrane region" description="Helical" evidence="1">
    <location>
        <begin position="234"/>
        <end position="255"/>
    </location>
</feature>
<dbReference type="EMBL" id="RBXL01000001">
    <property type="protein sequence ID" value="RKT45945.1"/>
    <property type="molecule type" value="Genomic_DNA"/>
</dbReference>
<dbReference type="RefSeq" id="WP_120798131.1">
    <property type="nucleotide sequence ID" value="NZ_RBXL01000001.1"/>
</dbReference>
<reference evidence="2 3" key="1">
    <citation type="submission" date="2018-10" db="EMBL/GenBank/DDBJ databases">
        <title>Genomic Encyclopedia of Archaeal and Bacterial Type Strains, Phase II (KMG-II): from individual species to whole genera.</title>
        <authorList>
            <person name="Goeker M."/>
        </authorList>
    </citation>
    <scope>NUCLEOTIDE SEQUENCE [LARGE SCALE GENOMIC DNA]</scope>
    <source>
        <strain evidence="2 3">DSM 235</strain>
    </source>
</reference>
<dbReference type="PANTHER" id="PTHR30503:SF3">
    <property type="entry name" value="INNER MEMBRANE PROTEIN YEDI"/>
    <property type="match status" value="1"/>
</dbReference>
<sequence length="315" mass="32752">MAGASLLTLLDDIATVLDDISVMTKVAARKTAGVLGDDLALNAQQVLGIRAERELPVVWAVALGSLKNKLILIPTALLISAVAPWAITPLLMLGGAFLCYEGFEKLAHSVLHAEKKGERHAELTRTLLDPNVDMATFENDRIRGAIRTDFVLSAEIIVITLGIVAGASFGVQVAVLGGVGLLMTVGVYGLVAGIVKMDDAGFYLQQRTGEDLGARFARRLGALLLAAAPRLMRLLAVVGTAAMFLVGGGILVHGLPGTHDILHLLTHGAAAVPTIGPILEALTEPLFNALIGVIAGAIILGVVTSGSRVASVFRA</sequence>
<organism evidence="2 3">
    <name type="scientific">Thiocapsa rosea</name>
    <dbReference type="NCBI Taxonomy" id="69360"/>
    <lineage>
        <taxon>Bacteria</taxon>
        <taxon>Pseudomonadati</taxon>
        <taxon>Pseudomonadota</taxon>
        <taxon>Gammaproteobacteria</taxon>
        <taxon>Chromatiales</taxon>
        <taxon>Chromatiaceae</taxon>
        <taxon>Thiocapsa</taxon>
    </lineage>
</organism>
<keyword evidence="1" id="KW-0472">Membrane</keyword>
<evidence type="ECO:0000313" key="3">
    <source>
        <dbReference type="Proteomes" id="UP000274556"/>
    </source>
</evidence>
<feature type="transmembrane region" description="Helical" evidence="1">
    <location>
        <begin position="286"/>
        <end position="306"/>
    </location>
</feature>
<gene>
    <name evidence="2" type="ORF">BDD21_3435</name>
</gene>
<dbReference type="Pfam" id="PF05661">
    <property type="entry name" value="DUF808"/>
    <property type="match status" value="1"/>
</dbReference>
<evidence type="ECO:0000256" key="1">
    <source>
        <dbReference type="SAM" id="Phobius"/>
    </source>
</evidence>
<feature type="transmembrane region" description="Helical" evidence="1">
    <location>
        <begin position="150"/>
        <end position="169"/>
    </location>
</feature>
<feature type="transmembrane region" description="Helical" evidence="1">
    <location>
        <begin position="71"/>
        <end position="100"/>
    </location>
</feature>